<dbReference type="SUPFAM" id="SSF53187">
    <property type="entry name" value="Zn-dependent exopeptidases"/>
    <property type="match status" value="1"/>
</dbReference>
<keyword evidence="1" id="KW-0677">Repeat</keyword>
<evidence type="ECO:0000313" key="6">
    <source>
        <dbReference type="Proteomes" id="UP000293506"/>
    </source>
</evidence>
<dbReference type="InterPro" id="IPR050695">
    <property type="entry name" value="N-acetylmuramoyl_amidase_3"/>
</dbReference>
<dbReference type="Gene3D" id="2.10.270.10">
    <property type="entry name" value="Cholin Binding"/>
    <property type="match status" value="1"/>
</dbReference>
<proteinExistence type="predicted"/>
<keyword evidence="2" id="KW-0378">Hydrolase</keyword>
<dbReference type="PANTHER" id="PTHR30404:SF0">
    <property type="entry name" value="N-ACETYLMURAMOYL-L-ALANINE AMIDASE AMIC"/>
    <property type="match status" value="1"/>
</dbReference>
<name>A0A4Q5GKX3_9FIRM</name>
<feature type="signal peptide" evidence="3">
    <location>
        <begin position="1"/>
        <end position="25"/>
    </location>
</feature>
<dbReference type="Pfam" id="PF01520">
    <property type="entry name" value="Amidase_3"/>
    <property type="match status" value="1"/>
</dbReference>
<feature type="chain" id="PRO_5039523608" evidence="3">
    <location>
        <begin position="26"/>
        <end position="334"/>
    </location>
</feature>
<accession>A0A4Q5GKX3</accession>
<feature type="domain" description="MurNAc-LAA" evidence="4">
    <location>
        <begin position="208"/>
        <end position="328"/>
    </location>
</feature>
<evidence type="ECO:0000256" key="1">
    <source>
        <dbReference type="ARBA" id="ARBA00022737"/>
    </source>
</evidence>
<dbReference type="GO" id="GO:0030288">
    <property type="term" value="C:outer membrane-bounded periplasmic space"/>
    <property type="evidence" value="ECO:0007669"/>
    <property type="project" value="TreeGrafter"/>
</dbReference>
<evidence type="ECO:0000256" key="3">
    <source>
        <dbReference type="SAM" id="SignalP"/>
    </source>
</evidence>
<dbReference type="Proteomes" id="UP000293506">
    <property type="component" value="Unassembled WGS sequence"/>
</dbReference>
<reference evidence="5 6" key="1">
    <citation type="journal article" date="2019" name="Science, e1252229">
        <title>Invertible promoters mediate bacterial phase variation, antibiotic resistance, and host adaptation in the gut.</title>
        <authorList>
            <person name="Jiang X."/>
            <person name="Hall A.B."/>
            <person name="Arthur T.D."/>
            <person name="Plichta D.R."/>
            <person name="Covington C.T."/>
            <person name="Poyet M."/>
            <person name="Crothers J."/>
            <person name="Moses P.L."/>
            <person name="Tolonen A.C."/>
            <person name="Vlamakis H."/>
            <person name="Alm E.J."/>
            <person name="Xavier R.J."/>
        </authorList>
    </citation>
    <scope>NUCLEOTIDE SEQUENCE [LARGE SCALE GENOMIC DNA]</scope>
    <source>
        <strain evidence="6">af_0058</strain>
    </source>
</reference>
<dbReference type="PANTHER" id="PTHR30404">
    <property type="entry name" value="N-ACETYLMURAMOYL-L-ALANINE AMIDASE"/>
    <property type="match status" value="1"/>
</dbReference>
<gene>
    <name evidence="5" type="ORF">EAI82_02240</name>
</gene>
<dbReference type="CDD" id="cd02696">
    <property type="entry name" value="MurNAc-LAA"/>
    <property type="match status" value="1"/>
</dbReference>
<dbReference type="InterPro" id="IPR002508">
    <property type="entry name" value="MurNAc-LAA_cat"/>
</dbReference>
<comment type="caution">
    <text evidence="5">The sequence shown here is derived from an EMBL/GenBank/DDBJ whole genome shotgun (WGS) entry which is preliminary data.</text>
</comment>
<dbReference type="RefSeq" id="WP_129795553.1">
    <property type="nucleotide sequence ID" value="NZ_RCXQ01000001.1"/>
</dbReference>
<keyword evidence="3" id="KW-0732">Signal</keyword>
<evidence type="ECO:0000256" key="2">
    <source>
        <dbReference type="ARBA" id="ARBA00022801"/>
    </source>
</evidence>
<dbReference type="AlphaFoldDB" id="A0A4Q5GKX3"/>
<dbReference type="InterPro" id="IPR018337">
    <property type="entry name" value="Cell_wall/Cho-bd_repeat"/>
</dbReference>
<evidence type="ECO:0000259" key="4">
    <source>
        <dbReference type="SMART" id="SM00646"/>
    </source>
</evidence>
<organism evidence="5 6">
    <name type="scientific">Blautia obeum</name>
    <dbReference type="NCBI Taxonomy" id="40520"/>
    <lineage>
        <taxon>Bacteria</taxon>
        <taxon>Bacillati</taxon>
        <taxon>Bacillota</taxon>
        <taxon>Clostridia</taxon>
        <taxon>Lachnospirales</taxon>
        <taxon>Lachnospiraceae</taxon>
        <taxon>Blautia</taxon>
    </lineage>
</organism>
<dbReference type="GO" id="GO:0008745">
    <property type="term" value="F:N-acetylmuramoyl-L-alanine amidase activity"/>
    <property type="evidence" value="ECO:0007669"/>
    <property type="project" value="InterPro"/>
</dbReference>
<sequence>MKKFKRFVCILLTLLLTAGTFSETAMNEKQGLFKISTVQAAERNTNSYTVWKTVSGKRRYYQNGRMKKGFSRIGNDYYCFDTKGNMHTGWQYTGKRYRYFDKKTGKMRTNTTIQGRKINSKGVWTPVIVLDPGHSGKVARGTEPIGPGSEERKAKDVSGTIGCVTRVNEYQLTLQVAKKLQTELKKQGCKVILTRKDNKTAISCAQRAQKANKAKADAYLRIHANAVDFSSANGALTISVSRRNRFIESKMVKKCYALSKAVLDSYVKATECRREYIWENDTMSGNNWSKVPTTLIELGYMSNPGEDRKMQSASYQKKMVKGLSDGIRRFLTAK</sequence>
<dbReference type="Gene3D" id="3.40.630.40">
    <property type="entry name" value="Zn-dependent exopeptidases"/>
    <property type="match status" value="1"/>
</dbReference>
<dbReference type="GO" id="GO:0009253">
    <property type="term" value="P:peptidoglycan catabolic process"/>
    <property type="evidence" value="ECO:0007669"/>
    <property type="project" value="InterPro"/>
</dbReference>
<dbReference type="SMART" id="SM00646">
    <property type="entry name" value="Ami_3"/>
    <property type="match status" value="1"/>
</dbReference>
<dbReference type="SUPFAM" id="SSF69360">
    <property type="entry name" value="Cell wall binding repeat"/>
    <property type="match status" value="1"/>
</dbReference>
<protein>
    <submittedName>
        <fullName evidence="5">N-acetylmuramoyl-L-alanine amidase</fullName>
    </submittedName>
</protein>
<dbReference type="Pfam" id="PF19127">
    <property type="entry name" value="Choline_bind_3"/>
    <property type="match status" value="1"/>
</dbReference>
<dbReference type="EMBL" id="RCXQ01000001">
    <property type="protein sequence ID" value="RYT69017.1"/>
    <property type="molecule type" value="Genomic_DNA"/>
</dbReference>
<evidence type="ECO:0000313" key="5">
    <source>
        <dbReference type="EMBL" id="RYT69017.1"/>
    </source>
</evidence>